<evidence type="ECO:0000313" key="4">
    <source>
        <dbReference type="Proteomes" id="UP001218188"/>
    </source>
</evidence>
<sequence length="220" mass="21312">MKFSATISVFLFTFQGANAAVTLVLPVPTLPTSVPTVPSISIPSFSLPSGFSIPSQSLPPSTPTSSVSVTAFATVSVGGIESSDGATTYFLEDIEGIDGVTTTEIQTIVQGATVWHEDALQETCSLDGKGGAVCVLGPTEFQTSFTGTAIPIFTVGAKAAGAGGGGGAGGGSGTSSGSGGGSNSGGSTTGGAARVNGGASVGWMLVGTVAAIVAGMRIVL</sequence>
<feature type="region of interest" description="Disordered" evidence="1">
    <location>
        <begin position="164"/>
        <end position="189"/>
    </location>
</feature>
<proteinExistence type="predicted"/>
<feature type="signal peptide" evidence="2">
    <location>
        <begin position="1"/>
        <end position="19"/>
    </location>
</feature>
<reference evidence="3" key="1">
    <citation type="submission" date="2023-03" db="EMBL/GenBank/DDBJ databases">
        <title>Massive genome expansion in bonnet fungi (Mycena s.s.) driven by repeated elements and novel gene families across ecological guilds.</title>
        <authorList>
            <consortium name="Lawrence Berkeley National Laboratory"/>
            <person name="Harder C.B."/>
            <person name="Miyauchi S."/>
            <person name="Viragh M."/>
            <person name="Kuo A."/>
            <person name="Thoen E."/>
            <person name="Andreopoulos B."/>
            <person name="Lu D."/>
            <person name="Skrede I."/>
            <person name="Drula E."/>
            <person name="Henrissat B."/>
            <person name="Morin E."/>
            <person name="Kohler A."/>
            <person name="Barry K."/>
            <person name="LaButti K."/>
            <person name="Morin E."/>
            <person name="Salamov A."/>
            <person name="Lipzen A."/>
            <person name="Mereny Z."/>
            <person name="Hegedus B."/>
            <person name="Baldrian P."/>
            <person name="Stursova M."/>
            <person name="Weitz H."/>
            <person name="Taylor A."/>
            <person name="Grigoriev I.V."/>
            <person name="Nagy L.G."/>
            <person name="Martin F."/>
            <person name="Kauserud H."/>
        </authorList>
    </citation>
    <scope>NUCLEOTIDE SEQUENCE</scope>
    <source>
        <strain evidence="3">CBHHK200</strain>
    </source>
</reference>
<protein>
    <submittedName>
        <fullName evidence="3">Uncharacterized protein</fullName>
    </submittedName>
</protein>
<comment type="caution">
    <text evidence="3">The sequence shown here is derived from an EMBL/GenBank/DDBJ whole genome shotgun (WGS) entry which is preliminary data.</text>
</comment>
<feature type="chain" id="PRO_5042297707" evidence="2">
    <location>
        <begin position="20"/>
        <end position="220"/>
    </location>
</feature>
<name>A0AAD6T479_9AGAR</name>
<keyword evidence="4" id="KW-1185">Reference proteome</keyword>
<accession>A0AAD6T479</accession>
<dbReference type="Proteomes" id="UP001218188">
    <property type="component" value="Unassembled WGS sequence"/>
</dbReference>
<gene>
    <name evidence="3" type="ORF">C8F04DRAFT_1232875</name>
</gene>
<evidence type="ECO:0000313" key="3">
    <source>
        <dbReference type="EMBL" id="KAJ7036972.1"/>
    </source>
</evidence>
<dbReference type="EMBL" id="JARJCM010000040">
    <property type="protein sequence ID" value="KAJ7036972.1"/>
    <property type="molecule type" value="Genomic_DNA"/>
</dbReference>
<dbReference type="AlphaFoldDB" id="A0AAD6T479"/>
<organism evidence="3 4">
    <name type="scientific">Mycena alexandri</name>
    <dbReference type="NCBI Taxonomy" id="1745969"/>
    <lineage>
        <taxon>Eukaryota</taxon>
        <taxon>Fungi</taxon>
        <taxon>Dikarya</taxon>
        <taxon>Basidiomycota</taxon>
        <taxon>Agaricomycotina</taxon>
        <taxon>Agaricomycetes</taxon>
        <taxon>Agaricomycetidae</taxon>
        <taxon>Agaricales</taxon>
        <taxon>Marasmiineae</taxon>
        <taxon>Mycenaceae</taxon>
        <taxon>Mycena</taxon>
    </lineage>
</organism>
<evidence type="ECO:0000256" key="2">
    <source>
        <dbReference type="SAM" id="SignalP"/>
    </source>
</evidence>
<keyword evidence="2" id="KW-0732">Signal</keyword>
<evidence type="ECO:0000256" key="1">
    <source>
        <dbReference type="SAM" id="MobiDB-lite"/>
    </source>
</evidence>